<proteinExistence type="predicted"/>
<organism evidence="3 4">
    <name type="scientific">Beauveria brongniartii RCEF 3172</name>
    <dbReference type="NCBI Taxonomy" id="1081107"/>
    <lineage>
        <taxon>Eukaryota</taxon>
        <taxon>Fungi</taxon>
        <taxon>Dikarya</taxon>
        <taxon>Ascomycota</taxon>
        <taxon>Pezizomycotina</taxon>
        <taxon>Sordariomycetes</taxon>
        <taxon>Hypocreomycetidae</taxon>
        <taxon>Hypocreales</taxon>
        <taxon>Cordycipitaceae</taxon>
        <taxon>Beauveria</taxon>
        <taxon>Beauveria brongniartii</taxon>
    </lineage>
</organism>
<feature type="compositionally biased region" description="Polar residues" evidence="2">
    <location>
        <begin position="1"/>
        <end position="13"/>
    </location>
</feature>
<feature type="compositionally biased region" description="Basic and acidic residues" evidence="2">
    <location>
        <begin position="29"/>
        <end position="38"/>
    </location>
</feature>
<keyword evidence="4" id="KW-1185">Reference proteome</keyword>
<keyword evidence="1" id="KW-0175">Coiled coil</keyword>
<dbReference type="OrthoDB" id="10646894at2759"/>
<feature type="coiled-coil region" evidence="1">
    <location>
        <begin position="114"/>
        <end position="141"/>
    </location>
</feature>
<feature type="compositionally biased region" description="Polar residues" evidence="2">
    <location>
        <begin position="354"/>
        <end position="392"/>
    </location>
</feature>
<accession>A0A166XEC5</accession>
<evidence type="ECO:0000256" key="1">
    <source>
        <dbReference type="SAM" id="Coils"/>
    </source>
</evidence>
<protein>
    <submittedName>
        <fullName evidence="3">Uncharacterized protein</fullName>
    </submittedName>
</protein>
<evidence type="ECO:0000256" key="2">
    <source>
        <dbReference type="SAM" id="MobiDB-lite"/>
    </source>
</evidence>
<evidence type="ECO:0000313" key="4">
    <source>
        <dbReference type="Proteomes" id="UP000076863"/>
    </source>
</evidence>
<dbReference type="EMBL" id="AZHA01000040">
    <property type="protein sequence ID" value="OAA35716.1"/>
    <property type="molecule type" value="Genomic_DNA"/>
</dbReference>
<name>A0A166XEC5_9HYPO</name>
<dbReference type="Proteomes" id="UP000076863">
    <property type="component" value="Unassembled WGS sequence"/>
</dbReference>
<feature type="region of interest" description="Disordered" evidence="2">
    <location>
        <begin position="1"/>
        <end position="56"/>
    </location>
</feature>
<dbReference type="AlphaFoldDB" id="A0A166XEC5"/>
<sequence>MWYCQFPTSSRASTEVYCKDQPDDQLQQGKREREDQGKSKAPFRASRSPNWKQEEGCHTTSAIDLTGEGFGQMNGADSDLSPRAKQFECYEDIAWLKKSYLEEAENHSNVTYERNALRRVVRDKNRQVMKLNEKISRLRGRNIQLVHERNALRSVSGDKNRQVMKLNKKIRRLCGRNIQLAQDKEQLAQGKEQLDKSYGSLLGQDWCLQNSHQRTVQLMKEKIEHYESSAREKDEEIRQRGRDVEELKKTIQEINNHKQHLLELSKSQQQTNTALVELLRKMDVATREQDKYNHQFYEPTRPNDGSLPVIPGLGSSAPPAFFATNQQQIPVLSSSPDHVNFGPSYNGRFAYPVSSPQTPTLSPRSQVWRESSLQAPSLQGYQDVSWPGSSNY</sequence>
<feature type="region of interest" description="Disordered" evidence="2">
    <location>
        <begin position="352"/>
        <end position="392"/>
    </location>
</feature>
<evidence type="ECO:0000313" key="3">
    <source>
        <dbReference type="EMBL" id="OAA35716.1"/>
    </source>
</evidence>
<gene>
    <name evidence="3" type="ORF">BBO_08561</name>
</gene>
<comment type="caution">
    <text evidence="3">The sequence shown here is derived from an EMBL/GenBank/DDBJ whole genome shotgun (WGS) entry which is preliminary data.</text>
</comment>
<reference evidence="3 4" key="1">
    <citation type="journal article" date="2016" name="Genome Biol. Evol.">
        <title>Divergent and convergent evolution of fungal pathogenicity.</title>
        <authorList>
            <person name="Shang Y."/>
            <person name="Xiao G."/>
            <person name="Zheng P."/>
            <person name="Cen K."/>
            <person name="Zhan S."/>
            <person name="Wang C."/>
        </authorList>
    </citation>
    <scope>NUCLEOTIDE SEQUENCE [LARGE SCALE GENOMIC DNA]</scope>
    <source>
        <strain evidence="3 4">RCEF 3172</strain>
    </source>
</reference>
<feature type="coiled-coil region" evidence="1">
    <location>
        <begin position="216"/>
        <end position="295"/>
    </location>
</feature>